<evidence type="ECO:0000313" key="5">
    <source>
        <dbReference type="Proteomes" id="UP000017840"/>
    </source>
</evidence>
<feature type="transmembrane region" description="Helical" evidence="2">
    <location>
        <begin position="7"/>
        <end position="26"/>
    </location>
</feature>
<gene>
    <name evidence="4" type="ORF">K933_15992</name>
</gene>
<sequence length="139" mass="14443">MLYGVGLACYLLGTAAACLLTVELLFRAGGLPERLPTSYLLSVAASLGILLSGRLLLGRAGDDRTGRAGLPGPPQRRPEPSTLERLGYRVPPDSSDPADGADERSGGDRAAVACPDCGARNEPGFDYCRNCSAQLPDPG</sequence>
<dbReference type="AlphaFoldDB" id="V4GNR8"/>
<name>V4GNR8_9EURY</name>
<keyword evidence="5" id="KW-1185">Reference proteome</keyword>
<comment type="caution">
    <text evidence="4">The sequence shown here is derived from an EMBL/GenBank/DDBJ whole genome shotgun (WGS) entry which is preliminary data.</text>
</comment>
<accession>V4GNR8</accession>
<keyword evidence="2" id="KW-1133">Transmembrane helix</keyword>
<protein>
    <recommendedName>
        <fullName evidence="3">DUF7577 domain-containing protein</fullName>
    </recommendedName>
</protein>
<feature type="transmembrane region" description="Helical" evidence="2">
    <location>
        <begin position="38"/>
        <end position="57"/>
    </location>
</feature>
<evidence type="ECO:0000313" key="4">
    <source>
        <dbReference type="EMBL" id="ESP87036.1"/>
    </source>
</evidence>
<feature type="domain" description="DUF7577" evidence="3">
    <location>
        <begin position="111"/>
        <end position="136"/>
    </location>
</feature>
<dbReference type="Proteomes" id="UP000017840">
    <property type="component" value="Unassembled WGS sequence"/>
</dbReference>
<evidence type="ECO:0000259" key="3">
    <source>
        <dbReference type="Pfam" id="PF24463"/>
    </source>
</evidence>
<evidence type="ECO:0000256" key="2">
    <source>
        <dbReference type="SAM" id="Phobius"/>
    </source>
</evidence>
<reference evidence="4 5" key="1">
    <citation type="journal article" date="2013" name="Genome Announc.">
        <title>Draft Genome Sequence of 'Candidatus Halobonum tyrrellensis' Strain G22, Isolated from the Hypersaline Waters of Lake Tyrrell, Australia.</title>
        <authorList>
            <person name="Ugalde J.A."/>
            <person name="Narasingarao P."/>
            <person name="Kuo S."/>
            <person name="Podell S."/>
            <person name="Allen E.E."/>
        </authorList>
    </citation>
    <scope>NUCLEOTIDE SEQUENCE [LARGE SCALE GENOMIC DNA]</scope>
    <source>
        <strain evidence="4 5">G22</strain>
    </source>
</reference>
<dbReference type="InterPro" id="IPR055999">
    <property type="entry name" value="DUF7577"/>
</dbReference>
<dbReference type="Pfam" id="PF24463">
    <property type="entry name" value="DUF7577"/>
    <property type="match status" value="1"/>
</dbReference>
<keyword evidence="2" id="KW-0472">Membrane</keyword>
<keyword evidence="2" id="KW-0812">Transmembrane</keyword>
<organism evidence="4 5">
    <name type="scientific">Candidatus Halobonum tyrrellensis G22</name>
    <dbReference type="NCBI Taxonomy" id="1324957"/>
    <lineage>
        <taxon>Archaea</taxon>
        <taxon>Methanobacteriati</taxon>
        <taxon>Methanobacteriota</taxon>
        <taxon>Stenosarchaea group</taxon>
        <taxon>Halobacteria</taxon>
        <taxon>Halobacteriales</taxon>
        <taxon>Haloferacaceae</taxon>
        <taxon>Candidatus Halobonum</taxon>
    </lineage>
</organism>
<feature type="region of interest" description="Disordered" evidence="1">
    <location>
        <begin position="62"/>
        <end position="123"/>
    </location>
</feature>
<proteinExistence type="predicted"/>
<evidence type="ECO:0000256" key="1">
    <source>
        <dbReference type="SAM" id="MobiDB-lite"/>
    </source>
</evidence>
<dbReference type="STRING" id="1324957.K933_15992"/>
<dbReference type="EMBL" id="ASGZ01000064">
    <property type="protein sequence ID" value="ESP87036.1"/>
    <property type="molecule type" value="Genomic_DNA"/>
</dbReference>